<organism evidence="1 2">
    <name type="scientific">Eleusine coracana subsp. coracana</name>
    <dbReference type="NCBI Taxonomy" id="191504"/>
    <lineage>
        <taxon>Eukaryota</taxon>
        <taxon>Viridiplantae</taxon>
        <taxon>Streptophyta</taxon>
        <taxon>Embryophyta</taxon>
        <taxon>Tracheophyta</taxon>
        <taxon>Spermatophyta</taxon>
        <taxon>Magnoliopsida</taxon>
        <taxon>Liliopsida</taxon>
        <taxon>Poales</taxon>
        <taxon>Poaceae</taxon>
        <taxon>PACMAD clade</taxon>
        <taxon>Chloridoideae</taxon>
        <taxon>Cynodonteae</taxon>
        <taxon>Eleusininae</taxon>
        <taxon>Eleusine</taxon>
    </lineage>
</organism>
<evidence type="ECO:0000313" key="1">
    <source>
        <dbReference type="EMBL" id="GJN24314.1"/>
    </source>
</evidence>
<gene>
    <name evidence="1" type="primary">gb12050</name>
    <name evidence="1" type="ORF">PR202_gb12050</name>
</gene>
<keyword evidence="2" id="KW-1185">Reference proteome</keyword>
<dbReference type="AlphaFoldDB" id="A0AAV5ELS4"/>
<reference evidence="1" key="2">
    <citation type="submission" date="2021-12" db="EMBL/GenBank/DDBJ databases">
        <title>Resequencing data analysis of finger millet.</title>
        <authorList>
            <person name="Hatakeyama M."/>
            <person name="Aluri S."/>
            <person name="Balachadran M.T."/>
            <person name="Sivarajan S.R."/>
            <person name="Poveda L."/>
            <person name="Shimizu-Inatsugi R."/>
            <person name="Schlapbach R."/>
            <person name="Sreeman S.M."/>
            <person name="Shimizu K.K."/>
        </authorList>
    </citation>
    <scope>NUCLEOTIDE SEQUENCE</scope>
</reference>
<dbReference type="Gene3D" id="3.40.50.300">
    <property type="entry name" value="P-loop containing nucleotide triphosphate hydrolases"/>
    <property type="match status" value="1"/>
</dbReference>
<sequence length="463" mass="52912">MRHCSERDEKRSRWSAATTKPYLRCGTMPSSHGLMSCGFNGSGRRTKALLRAQVIADEAIGRSITNHAMLIQLDLLREAIHRGYYKLDTFRDTHNLVDLQVVLDNLRTMILDANELVLFLTTYPHLYRQPYSMHLLLGNCLFGRQMETEVIINFLLNTQPHGSEGLEVLPIVGPSKVGKSTLVAHICKDERVRDHFSDVIFLHDHDFTDDELATSTEGSARKQQNRLPKSNKEGRGLLVVLELAGNLNEDAWNRLYSACVLSNSKIIITSQSDKIVKFGTTQALILKHLSHEAYWYFFKTLTFGSTNPEMHLRLAYLAMEIARSLDGSLFRANIAANLLRDNFDIRFWCKVLAFTRMIVGNHVARFGEHPFNVVDQNRSVRFRRMGSPSKDFVICHQYQQRSSEEEVPSIGIHDVIYGRVKPHGKFEVLVCRSQIPPYHSYVYICEIQELKTVGAKRKRSTVC</sequence>
<evidence type="ECO:0000313" key="2">
    <source>
        <dbReference type="Proteomes" id="UP001054889"/>
    </source>
</evidence>
<protein>
    <recommendedName>
        <fullName evidence="3">NB-ARC domain-containing protein</fullName>
    </recommendedName>
</protein>
<name>A0AAV5ELS4_ELECO</name>
<reference evidence="1" key="1">
    <citation type="journal article" date="2018" name="DNA Res.">
        <title>Multiple hybrid de novo genome assembly of finger millet, an orphan allotetraploid crop.</title>
        <authorList>
            <person name="Hatakeyama M."/>
            <person name="Aluri S."/>
            <person name="Balachadran M.T."/>
            <person name="Sivarajan S.R."/>
            <person name="Patrignani A."/>
            <person name="Gruter S."/>
            <person name="Poveda L."/>
            <person name="Shimizu-Inatsugi R."/>
            <person name="Baeten J."/>
            <person name="Francoijs K.J."/>
            <person name="Nataraja K.N."/>
            <person name="Reddy Y.A.N."/>
            <person name="Phadnis S."/>
            <person name="Ravikumar R.L."/>
            <person name="Schlapbach R."/>
            <person name="Sreeman S.M."/>
            <person name="Shimizu K.K."/>
        </authorList>
    </citation>
    <scope>NUCLEOTIDE SEQUENCE</scope>
</reference>
<evidence type="ECO:0008006" key="3">
    <source>
        <dbReference type="Google" id="ProtNLM"/>
    </source>
</evidence>
<dbReference type="PANTHER" id="PTHR33377:SF23">
    <property type="entry name" value="NB-ARC DOMAIN-CONTAINING PROTEIN"/>
    <property type="match status" value="1"/>
</dbReference>
<dbReference type="InterPro" id="IPR027417">
    <property type="entry name" value="P-loop_NTPase"/>
</dbReference>
<dbReference type="EMBL" id="BQKI01000077">
    <property type="protein sequence ID" value="GJN24314.1"/>
    <property type="molecule type" value="Genomic_DNA"/>
</dbReference>
<dbReference type="SUPFAM" id="SSF52540">
    <property type="entry name" value="P-loop containing nucleoside triphosphate hydrolases"/>
    <property type="match status" value="1"/>
</dbReference>
<dbReference type="Proteomes" id="UP001054889">
    <property type="component" value="Unassembled WGS sequence"/>
</dbReference>
<comment type="caution">
    <text evidence="1">The sequence shown here is derived from an EMBL/GenBank/DDBJ whole genome shotgun (WGS) entry which is preliminary data.</text>
</comment>
<dbReference type="PANTHER" id="PTHR33377">
    <property type="entry name" value="OS10G0134700 PROTEIN-RELATED"/>
    <property type="match status" value="1"/>
</dbReference>
<accession>A0AAV5ELS4</accession>
<proteinExistence type="predicted"/>